<dbReference type="FunFam" id="3.10.20.90:FF:000121">
    <property type="entry name" value="unconventional myosin-IXa isoform X1"/>
    <property type="match status" value="1"/>
</dbReference>
<dbReference type="InterPro" id="IPR036023">
    <property type="entry name" value="MYSc_Myo9"/>
</dbReference>
<dbReference type="FunFam" id="1.10.10.820:FF:000003">
    <property type="entry name" value="unconventional myosin-IXa isoform X1"/>
    <property type="match status" value="1"/>
</dbReference>
<comment type="function">
    <text evidence="22">Myosins are actin-based motor molecules with ATPase activity. Unconventional myosins serve in intracellular movements. Regulates Rho by stimulating it's GTPase activity in neurons. Required for the regulation of neurite branching and motor neuron axon guidance.</text>
</comment>
<dbReference type="Gene3D" id="1.20.58.530">
    <property type="match status" value="2"/>
</dbReference>
<reference evidence="28" key="2">
    <citation type="submission" date="2025-08" db="UniProtKB">
        <authorList>
            <consortium name="Ensembl"/>
        </authorList>
    </citation>
    <scope>IDENTIFICATION</scope>
</reference>
<evidence type="ECO:0000256" key="5">
    <source>
        <dbReference type="ARBA" id="ARBA00022468"/>
    </source>
</evidence>
<dbReference type="Pfam" id="PF00620">
    <property type="entry name" value="RhoGAP"/>
    <property type="match status" value="1"/>
</dbReference>
<dbReference type="GO" id="GO:0035556">
    <property type="term" value="P:intracellular signal transduction"/>
    <property type="evidence" value="ECO:0007669"/>
    <property type="project" value="InterPro"/>
</dbReference>
<evidence type="ECO:0000259" key="24">
    <source>
        <dbReference type="PROSITE" id="PS50081"/>
    </source>
</evidence>
<evidence type="ECO:0000256" key="16">
    <source>
        <dbReference type="ARBA" id="ARBA00023054"/>
    </source>
</evidence>
<keyword evidence="23" id="KW-0009">Actin-binding</keyword>
<evidence type="ECO:0000256" key="8">
    <source>
        <dbReference type="ARBA" id="ARBA00022723"/>
    </source>
</evidence>
<evidence type="ECO:0000259" key="26">
    <source>
        <dbReference type="PROSITE" id="PS50238"/>
    </source>
</evidence>
<dbReference type="Gene3D" id="3.10.20.90">
    <property type="entry name" value="Phosphatidylinositol 3-kinase Catalytic Subunit, Chain A, domain 1"/>
    <property type="match status" value="1"/>
</dbReference>
<evidence type="ECO:0000256" key="23">
    <source>
        <dbReference type="PROSITE-ProRule" id="PRU00782"/>
    </source>
</evidence>
<dbReference type="CDD" id="cd17216">
    <property type="entry name" value="RA_Myosin-IXa"/>
    <property type="match status" value="1"/>
</dbReference>
<dbReference type="GO" id="GO:0034330">
    <property type="term" value="P:cell junction organization"/>
    <property type="evidence" value="ECO:0007669"/>
    <property type="project" value="UniProtKB-ARBA"/>
</dbReference>
<feature type="binding site" evidence="23">
    <location>
        <begin position="240"/>
        <end position="247"/>
    </location>
    <ligand>
        <name>ATP</name>
        <dbReference type="ChEBI" id="CHEBI:30616"/>
    </ligand>
</feature>
<dbReference type="GO" id="GO:0045202">
    <property type="term" value="C:synapse"/>
    <property type="evidence" value="ECO:0007669"/>
    <property type="project" value="UniProtKB-SubCell"/>
</dbReference>
<evidence type="ECO:0000256" key="22">
    <source>
        <dbReference type="ARBA" id="ARBA00045589"/>
    </source>
</evidence>
<dbReference type="SUPFAM" id="SSF52540">
    <property type="entry name" value="P-loop containing nucleoside triphosphate hydrolases"/>
    <property type="match status" value="1"/>
</dbReference>
<dbReference type="InterPro" id="IPR029071">
    <property type="entry name" value="Ubiquitin-like_domsf"/>
</dbReference>
<reference evidence="28" key="3">
    <citation type="submission" date="2025-09" db="UniProtKB">
        <authorList>
            <consortium name="Ensembl"/>
        </authorList>
    </citation>
    <scope>IDENTIFICATION</scope>
</reference>
<keyword evidence="5" id="KW-0343">GTPase activation</keyword>
<evidence type="ECO:0000256" key="19">
    <source>
        <dbReference type="ARBA" id="ARBA00023175"/>
    </source>
</evidence>
<evidence type="ECO:0000256" key="18">
    <source>
        <dbReference type="ARBA" id="ARBA00023136"/>
    </source>
</evidence>
<dbReference type="InterPro" id="IPR008936">
    <property type="entry name" value="Rho_GTPase_activation_prot"/>
</dbReference>
<dbReference type="InterPro" id="IPR028558">
    <property type="entry name" value="RA_Myosin-IXa"/>
</dbReference>
<keyword evidence="10 23" id="KW-0547">Nucleotide-binding</keyword>
<keyword evidence="8" id="KW-0479">Metal-binding</keyword>
<keyword evidence="7" id="KW-0812">Transmembrane</keyword>
<dbReference type="InterPro" id="IPR046987">
    <property type="entry name" value="Myo9"/>
</dbReference>
<dbReference type="PROSITE" id="PS50238">
    <property type="entry name" value="RHOGAP"/>
    <property type="match status" value="1"/>
</dbReference>
<keyword evidence="17 23" id="KW-0518">Myosin</keyword>
<dbReference type="Pfam" id="PF00788">
    <property type="entry name" value="RA"/>
    <property type="match status" value="1"/>
</dbReference>
<evidence type="ECO:0000256" key="1">
    <source>
        <dbReference type="ARBA" id="ARBA00004167"/>
    </source>
</evidence>
<evidence type="ECO:0000256" key="4">
    <source>
        <dbReference type="ARBA" id="ARBA00008314"/>
    </source>
</evidence>
<proteinExistence type="inferred from homology"/>
<feature type="domain" description="Phorbol-ester/DAG-type" evidence="24">
    <location>
        <begin position="1091"/>
        <end position="1138"/>
    </location>
</feature>
<dbReference type="PROSITE" id="PS50081">
    <property type="entry name" value="ZF_DAG_PE_2"/>
    <property type="match status" value="1"/>
</dbReference>
<dbReference type="Pfam" id="PF00612">
    <property type="entry name" value="IQ"/>
    <property type="match status" value="2"/>
</dbReference>
<dbReference type="Ensembl" id="ENSPMRT00000028893.1">
    <property type="protein sequence ID" value="ENSPMRP00000027236.1"/>
    <property type="gene ID" value="ENSPMRG00000017442.1"/>
</dbReference>
<dbReference type="Gene3D" id="1.20.5.190">
    <property type="match status" value="2"/>
</dbReference>
<keyword evidence="16" id="KW-0175">Coiled coil</keyword>
<dbReference type="InterPro" id="IPR036961">
    <property type="entry name" value="Kinesin_motor_dom_sf"/>
</dbReference>
<keyword evidence="18" id="KW-0472">Membrane</keyword>
<dbReference type="Gene3D" id="1.10.10.820">
    <property type="match status" value="1"/>
</dbReference>
<dbReference type="GO" id="GO:0016459">
    <property type="term" value="C:myosin complex"/>
    <property type="evidence" value="ECO:0007669"/>
    <property type="project" value="UniProtKB-KW"/>
</dbReference>
<dbReference type="GO" id="GO:0000146">
    <property type="term" value="F:microfilament motor activity"/>
    <property type="evidence" value="ECO:0007669"/>
    <property type="project" value="InterPro"/>
</dbReference>
<dbReference type="Pfam" id="PF00063">
    <property type="entry name" value="Myosin_head"/>
    <property type="match status" value="2"/>
</dbReference>
<keyword evidence="12" id="KW-0862">Zinc</keyword>
<evidence type="ECO:0000259" key="25">
    <source>
        <dbReference type="PROSITE" id="PS50200"/>
    </source>
</evidence>
<keyword evidence="14" id="KW-1133">Transmembrane helix</keyword>
<evidence type="ECO:0000256" key="2">
    <source>
        <dbReference type="ARBA" id="ARBA00004496"/>
    </source>
</evidence>
<evidence type="ECO:0000256" key="7">
    <source>
        <dbReference type="ARBA" id="ARBA00022692"/>
    </source>
</evidence>
<feature type="domain" description="Rho-GAP" evidence="26">
    <location>
        <begin position="1156"/>
        <end position="1342"/>
    </location>
</feature>
<dbReference type="CDD" id="cd23767">
    <property type="entry name" value="IQCD"/>
    <property type="match status" value="1"/>
</dbReference>
<keyword evidence="11" id="KW-0863">Zinc-finger</keyword>
<evidence type="ECO:0000256" key="20">
    <source>
        <dbReference type="ARBA" id="ARBA00023273"/>
    </source>
</evidence>
<dbReference type="SMART" id="SM00314">
    <property type="entry name" value="RA"/>
    <property type="match status" value="1"/>
</dbReference>
<evidence type="ECO:0000256" key="14">
    <source>
        <dbReference type="ARBA" id="ARBA00022989"/>
    </source>
</evidence>
<dbReference type="GO" id="GO:0044295">
    <property type="term" value="C:axonal growth cone"/>
    <property type="evidence" value="ECO:0007669"/>
    <property type="project" value="TreeGrafter"/>
</dbReference>
<evidence type="ECO:0000256" key="13">
    <source>
        <dbReference type="ARBA" id="ARBA00022840"/>
    </source>
</evidence>
<dbReference type="InterPro" id="IPR000198">
    <property type="entry name" value="RhoGAP_dom"/>
</dbReference>
<keyword evidence="9" id="KW-0677">Repeat</keyword>
<dbReference type="InterPro" id="IPR027417">
    <property type="entry name" value="P-loop_NTPase"/>
</dbReference>
<comment type="similarity">
    <text evidence="4 23">Belongs to the TRAFAC class myosin-kinesin ATPase superfamily. Myosin family.</text>
</comment>
<keyword evidence="20" id="KW-0966">Cell projection</keyword>
<dbReference type="InterPro" id="IPR001609">
    <property type="entry name" value="Myosin_head_motor_dom-like"/>
</dbReference>
<evidence type="ECO:0000256" key="15">
    <source>
        <dbReference type="ARBA" id="ARBA00023018"/>
    </source>
</evidence>
<dbReference type="GO" id="GO:0005096">
    <property type="term" value="F:GTPase activator activity"/>
    <property type="evidence" value="ECO:0007669"/>
    <property type="project" value="UniProtKB-KW"/>
</dbReference>
<dbReference type="FunFam" id="1.20.58.530:FF:000005">
    <property type="entry name" value="unconventional myosin-IXa isoform X1"/>
    <property type="match status" value="1"/>
</dbReference>
<dbReference type="Gene3D" id="1.20.120.720">
    <property type="entry name" value="Myosin VI head, motor domain, U50 subdomain"/>
    <property type="match status" value="1"/>
</dbReference>
<dbReference type="SUPFAM" id="SSF54236">
    <property type="entry name" value="Ubiquitin-like"/>
    <property type="match status" value="1"/>
</dbReference>
<dbReference type="GO" id="GO:0005737">
    <property type="term" value="C:cytoplasm"/>
    <property type="evidence" value="ECO:0007669"/>
    <property type="project" value="UniProtKB-SubCell"/>
</dbReference>
<feature type="domain" description="Ras-associating" evidence="25">
    <location>
        <begin position="15"/>
        <end position="113"/>
    </location>
</feature>
<evidence type="ECO:0000256" key="11">
    <source>
        <dbReference type="ARBA" id="ARBA00022771"/>
    </source>
</evidence>
<keyword evidence="19 23" id="KW-0505">Motor protein</keyword>
<dbReference type="Gene3D" id="1.10.555.10">
    <property type="entry name" value="Rho GTPase activation protein"/>
    <property type="match status" value="1"/>
</dbReference>
<keyword evidence="29" id="KW-1185">Reference proteome</keyword>
<dbReference type="Gene3D" id="3.30.60.20">
    <property type="match status" value="1"/>
</dbReference>
<dbReference type="InterPro" id="IPR002219">
    <property type="entry name" value="PKC_DAG/PE"/>
</dbReference>
<dbReference type="PRINTS" id="PR00193">
    <property type="entry name" value="MYOSINHEAVY"/>
</dbReference>
<feature type="region of interest" description="Actin-binding" evidence="23">
    <location>
        <begin position="800"/>
        <end position="822"/>
    </location>
</feature>
<evidence type="ECO:0000256" key="6">
    <source>
        <dbReference type="ARBA" id="ARBA00022490"/>
    </source>
</evidence>
<evidence type="ECO:0000313" key="29">
    <source>
        <dbReference type="Proteomes" id="UP000472272"/>
    </source>
</evidence>
<organism evidence="28 29">
    <name type="scientific">Podarcis muralis</name>
    <name type="common">Wall lizard</name>
    <name type="synonym">Lacerta muralis</name>
    <dbReference type="NCBI Taxonomy" id="64176"/>
    <lineage>
        <taxon>Eukaryota</taxon>
        <taxon>Metazoa</taxon>
        <taxon>Chordata</taxon>
        <taxon>Craniata</taxon>
        <taxon>Vertebrata</taxon>
        <taxon>Euteleostomi</taxon>
        <taxon>Lepidosauria</taxon>
        <taxon>Squamata</taxon>
        <taxon>Bifurcata</taxon>
        <taxon>Unidentata</taxon>
        <taxon>Episquamata</taxon>
        <taxon>Laterata</taxon>
        <taxon>Lacertibaenia</taxon>
        <taxon>Lacertidae</taxon>
        <taxon>Podarcis</taxon>
    </lineage>
</organism>
<dbReference type="InterPro" id="IPR000159">
    <property type="entry name" value="RA_dom"/>
</dbReference>
<dbReference type="PANTHER" id="PTHR46184:SF3">
    <property type="entry name" value="UNCONVENTIONAL MYOSIN-IXA"/>
    <property type="match status" value="1"/>
</dbReference>
<evidence type="ECO:0000256" key="17">
    <source>
        <dbReference type="ARBA" id="ARBA00023123"/>
    </source>
</evidence>
<dbReference type="SUPFAM" id="SSF57889">
    <property type="entry name" value="Cysteine-rich domain"/>
    <property type="match status" value="1"/>
</dbReference>
<keyword evidence="15" id="KW-0770">Synapse</keyword>
<dbReference type="PROSITE" id="PS50200">
    <property type="entry name" value="RA"/>
    <property type="match status" value="1"/>
</dbReference>
<evidence type="ECO:0000256" key="10">
    <source>
        <dbReference type="ARBA" id="ARBA00022741"/>
    </source>
</evidence>
<feature type="domain" description="Myosin motor" evidence="27">
    <location>
        <begin position="147"/>
        <end position="918"/>
    </location>
</feature>
<dbReference type="GO" id="GO:0005884">
    <property type="term" value="C:actin filament"/>
    <property type="evidence" value="ECO:0007669"/>
    <property type="project" value="TreeGrafter"/>
</dbReference>
<dbReference type="GO" id="GO:0008270">
    <property type="term" value="F:zinc ion binding"/>
    <property type="evidence" value="ECO:0007669"/>
    <property type="project" value="UniProtKB-KW"/>
</dbReference>
<sequence length="1387" mass="160122">MSGNDVGGRRRFEDSEHTLHIYPGNIAEGTIYCPVIARKTSTAAEVIDSLINKLQLDKTKCYVLAEVKEFGGEEWILNPTDCPVQRMMLWPRMALENRLSGEDYRFLLREKNLDGSIHYASLQSWLQVTEERRRMMERGFLPQPQYKDYDDLCALPDLNERTLLENLRNRFKQEKIYTYVGSILIVINPFKFLPIYNPKYVKMYDNHQLGKLEPHIYAVADVAYHAMLQRRKNQCIVISGESGSGKTQSTNFLIHHLTALSQKGFASGVEQIILGAGPVLEAFGNAKTAHNNNSSRFGKFIQVNYQETGTVRGAYVEKYLLEKSRLVYQEHNERNYHVFYYLLAGASEEEKSAFHLKQPDEYHYLNQDCFSVEGEDLKHDFERLQLAMEMVGFLPKTRKQIFSILSAILHLGNICYKKKTYRDDSIDICNPEVLPIVSELLEVKEEMLFEALVTRKTVTVGEKLVLPYKLAEAVTVRNSMAKSLYSALFDWIVFRINHALLNTKDFEESTKTLSIGVLDIFGFEDYESNSFEQFCINFANERLQHYFNRHIFKLEQEEYRLEGISWHNIEYTDNSGCINLISKKPTGLLHLLDEESNFPQATNQTLLDKFKRQHEGNLYIEFPAVMEPAFIIKHYAGKVKYGVKDFREKNTDHMRPDIVALLRSSKSAFICGMIGIDPVAVFRWAVLRAFFRGVVAFREAGRRHIEKKTGSGGLLRCPGRFKSPWEGRHGGQRLSPPPAFRRGPGPLLKSGGGRKSLLPPCLPSKHLTNLTLHDRITKSLLHLHKKKKPPSISAQFQASLTKLMETLGQAEPYFVKCIRSNADKLPLRFSDNQVLRQLRYTGMRETVRIRQSGYSSKYTFKEFVDHFHVLLPRSMVPSKENIQEFLRKTKTNPDNYQVGRTMVFMKEQGRQLLQGLLHEEVLRRITLLQSWFRTMLYRRQFLNLKQAAVVIQSYWRECLRHRNAAATIVQAKWRSYHTRSVYRAKRNKVILLQAAYRGYKNTLLLDATCVTLPFLELTPPRSPELSGIYRRECKENKEPSPKVKRKRSLKISNVTMEPAQWQNDALQIITSVSDLKSMDEFLLKKVEEHNGHIFKATQYSIPTYCEFCSSLIWIMDKASVLCKHACHRKCCLRTTTKCPKKVRFLSSSLSSRQFGVELSRLTSEERTVPLVFEKLTSYIEMHALYTEGIYRKSGSTNKIKELRQGLDTDIESVNLDDYNIHVIASVFKQWLRDLPNPLMTFEFYEEFLRAMGLHERKEAIRGVYSVISQLSGTHLSTLERLIFHLVRIALEEETNRMSANALAIVFAPCVLRSPDTTDPLRSAQDVSKTISCCLKRQLSDKVKRKKGEAKSTVKESETHHFPTRSASGHLYGPISVFILTVWWVSCY</sequence>
<dbReference type="GO" id="GO:0045198">
    <property type="term" value="P:establishment of epithelial cell apical/basal polarity"/>
    <property type="evidence" value="ECO:0007669"/>
    <property type="project" value="TreeGrafter"/>
</dbReference>
<reference evidence="28 29" key="1">
    <citation type="journal article" date="2019" name="Proc. Natl. Acad. Sci. U.S.A.">
        <title>Regulatory changes in pterin and carotenoid genes underlie balanced color polymorphisms in the wall lizard.</title>
        <authorList>
            <person name="Andrade P."/>
            <person name="Pinho C."/>
            <person name="Perez I de Lanuza G."/>
            <person name="Afonso S."/>
            <person name="Brejcha J."/>
            <person name="Rubin C.J."/>
            <person name="Wallerman O."/>
            <person name="Pereira P."/>
            <person name="Sabatino S.J."/>
            <person name="Bellati A."/>
            <person name="Pellitteri-Rosa D."/>
            <person name="Bosakova Z."/>
            <person name="Bunikis I."/>
            <person name="Carretero M.A."/>
            <person name="Feiner N."/>
            <person name="Marsik P."/>
            <person name="Pauperio F."/>
            <person name="Salvi D."/>
            <person name="Soler L."/>
            <person name="While G.M."/>
            <person name="Uller T."/>
            <person name="Font E."/>
            <person name="Andersson L."/>
            <person name="Carneiro M."/>
        </authorList>
    </citation>
    <scope>NUCLEOTIDE SEQUENCE</scope>
</reference>
<keyword evidence="13 23" id="KW-0067">ATP-binding</keyword>
<accession>A0A670JS30</accession>
<dbReference type="Gene3D" id="3.40.850.10">
    <property type="entry name" value="Kinesin motor domain"/>
    <property type="match status" value="2"/>
</dbReference>
<evidence type="ECO:0000256" key="12">
    <source>
        <dbReference type="ARBA" id="ARBA00022833"/>
    </source>
</evidence>
<dbReference type="SUPFAM" id="SSF48350">
    <property type="entry name" value="GTPase activation domain, GAP"/>
    <property type="match status" value="1"/>
</dbReference>
<dbReference type="Gene3D" id="6.20.240.20">
    <property type="match status" value="1"/>
</dbReference>
<evidence type="ECO:0000313" key="28">
    <source>
        <dbReference type="Ensembl" id="ENSPMRP00000027236.1"/>
    </source>
</evidence>
<keyword evidence="6" id="KW-0963">Cytoplasm</keyword>
<evidence type="ECO:0000259" key="27">
    <source>
        <dbReference type="PROSITE" id="PS51456"/>
    </source>
</evidence>
<dbReference type="PROSITE" id="PS51456">
    <property type="entry name" value="MYOSIN_MOTOR"/>
    <property type="match status" value="1"/>
</dbReference>
<dbReference type="PROSITE" id="PS50096">
    <property type="entry name" value="IQ"/>
    <property type="match status" value="1"/>
</dbReference>
<evidence type="ECO:0000256" key="3">
    <source>
        <dbReference type="ARBA" id="ARBA00004624"/>
    </source>
</evidence>
<dbReference type="PANTHER" id="PTHR46184">
    <property type="entry name" value="UNCONVENTIONAL MYOSIN-IXB-LIKE PROTEIN"/>
    <property type="match status" value="1"/>
</dbReference>
<protein>
    <submittedName>
        <fullName evidence="28">Myosin IXA</fullName>
    </submittedName>
</protein>
<dbReference type="SMART" id="SM00324">
    <property type="entry name" value="RhoGAP"/>
    <property type="match status" value="1"/>
</dbReference>
<dbReference type="InterPro" id="IPR000048">
    <property type="entry name" value="IQ_motif_EF-hand-BS"/>
</dbReference>
<dbReference type="InterPro" id="IPR046349">
    <property type="entry name" value="C1-like_sf"/>
</dbReference>
<dbReference type="GO" id="GO:0051015">
    <property type="term" value="F:actin filament binding"/>
    <property type="evidence" value="ECO:0007669"/>
    <property type="project" value="TreeGrafter"/>
</dbReference>
<dbReference type="SMART" id="SM00109">
    <property type="entry name" value="C1"/>
    <property type="match status" value="1"/>
</dbReference>
<dbReference type="CDD" id="cd01385">
    <property type="entry name" value="MYSc_Myo9"/>
    <property type="match status" value="1"/>
</dbReference>
<evidence type="ECO:0000256" key="9">
    <source>
        <dbReference type="ARBA" id="ARBA00022737"/>
    </source>
</evidence>
<dbReference type="FunFam" id="3.40.850.10:FF:000008">
    <property type="entry name" value="Putative unconventional myosin-IXa"/>
    <property type="match status" value="1"/>
</dbReference>
<dbReference type="FunFam" id="1.20.58.530:FF:000009">
    <property type="entry name" value="unconventional myosin-IXb isoform X1"/>
    <property type="match status" value="1"/>
</dbReference>
<dbReference type="SMART" id="SM00015">
    <property type="entry name" value="IQ"/>
    <property type="match status" value="3"/>
</dbReference>
<dbReference type="SMART" id="SM00242">
    <property type="entry name" value="MYSc"/>
    <property type="match status" value="1"/>
</dbReference>
<name>A0A670JS30_PODMU</name>
<evidence type="ECO:0000256" key="21">
    <source>
        <dbReference type="ARBA" id="ARBA00034103"/>
    </source>
</evidence>
<comment type="subcellular location">
    <subcellularLocation>
        <location evidence="3">Cell projection</location>
        <location evidence="3">Growth cone</location>
    </subcellularLocation>
    <subcellularLocation>
        <location evidence="2">Cytoplasm</location>
    </subcellularLocation>
    <subcellularLocation>
        <location evidence="1">Membrane</location>
        <topology evidence="1">Single-pass membrane protein</topology>
    </subcellularLocation>
    <subcellularLocation>
        <location evidence="21">Synapse</location>
    </subcellularLocation>
</comment>
<dbReference type="GO" id="GO:0005524">
    <property type="term" value="F:ATP binding"/>
    <property type="evidence" value="ECO:0007669"/>
    <property type="project" value="UniProtKB-UniRule"/>
</dbReference>
<dbReference type="GO" id="GO:0016020">
    <property type="term" value="C:membrane"/>
    <property type="evidence" value="ECO:0007669"/>
    <property type="project" value="UniProtKB-SubCell"/>
</dbReference>
<dbReference type="FunFam" id="3.40.850.10:FF:000013">
    <property type="entry name" value="unconventional myosin-IXa isoform X1"/>
    <property type="match status" value="1"/>
</dbReference>
<dbReference type="GeneTree" id="ENSGT00940000154905"/>
<gene>
    <name evidence="28" type="primary">MYO9A</name>
</gene>
<dbReference type="Proteomes" id="UP000472272">
    <property type="component" value="Chromosome 14"/>
</dbReference>
<dbReference type="FunFam" id="1.20.120.720:FF:000003">
    <property type="entry name" value="Putative unconventional myosin-IXa"/>
    <property type="match status" value="1"/>
</dbReference>